<dbReference type="Proteomes" id="UP000323454">
    <property type="component" value="Unassembled WGS sequence"/>
</dbReference>
<evidence type="ECO:0008006" key="4">
    <source>
        <dbReference type="Google" id="ProtNLM"/>
    </source>
</evidence>
<reference evidence="2 3" key="1">
    <citation type="submission" date="2019-09" db="EMBL/GenBank/DDBJ databases">
        <title>Goodfellowia gen. nov., a new genus of the Pseudonocardineae related to Actinoalloteichus, containing Goodfellowia coeruleoviolacea gen. nov., comb. nov. gen. nov., comb. nov.</title>
        <authorList>
            <person name="Labeda D."/>
        </authorList>
    </citation>
    <scope>NUCLEOTIDE SEQUENCE [LARGE SCALE GENOMIC DNA]</scope>
    <source>
        <strain evidence="2 3">AN110305</strain>
    </source>
</reference>
<evidence type="ECO:0000313" key="3">
    <source>
        <dbReference type="Proteomes" id="UP000323454"/>
    </source>
</evidence>
<keyword evidence="1" id="KW-1133">Transmembrane helix</keyword>
<proteinExistence type="predicted"/>
<name>A0A5B2XBV6_9PSEU</name>
<evidence type="ECO:0000256" key="1">
    <source>
        <dbReference type="SAM" id="Phobius"/>
    </source>
</evidence>
<reference evidence="2 3" key="2">
    <citation type="submission" date="2019-09" db="EMBL/GenBank/DDBJ databases">
        <authorList>
            <person name="Jin C."/>
        </authorList>
    </citation>
    <scope>NUCLEOTIDE SEQUENCE [LARGE SCALE GENOMIC DNA]</scope>
    <source>
        <strain evidence="2 3">AN110305</strain>
    </source>
</reference>
<dbReference type="AlphaFoldDB" id="A0A5B2XBV6"/>
<keyword evidence="3" id="KW-1185">Reference proteome</keyword>
<feature type="transmembrane region" description="Helical" evidence="1">
    <location>
        <begin position="51"/>
        <end position="73"/>
    </location>
</feature>
<dbReference type="RefSeq" id="WP_149851127.1">
    <property type="nucleotide sequence ID" value="NZ_VUOB01000035.1"/>
</dbReference>
<accession>A0A5B2XBV6</accession>
<gene>
    <name evidence="2" type="ORF">F0L68_19910</name>
</gene>
<feature type="transmembrane region" description="Helical" evidence="1">
    <location>
        <begin position="12"/>
        <end position="31"/>
    </location>
</feature>
<sequence length="110" mass="11101">MTAPTTRPRGHLVSAAVMLGISPLAALWMGLATMAAGNCPSNARPICTPGGQFVVVGMPVLALAAGILIAVAGGHVAVRRGHRPTLWIVVSWSVLVVASVVAVSVGNATR</sequence>
<comment type="caution">
    <text evidence="2">The sequence shown here is derived from an EMBL/GenBank/DDBJ whole genome shotgun (WGS) entry which is preliminary data.</text>
</comment>
<evidence type="ECO:0000313" key="2">
    <source>
        <dbReference type="EMBL" id="KAA2260665.1"/>
    </source>
</evidence>
<keyword evidence="1" id="KW-0812">Transmembrane</keyword>
<keyword evidence="1" id="KW-0472">Membrane</keyword>
<feature type="transmembrane region" description="Helical" evidence="1">
    <location>
        <begin position="85"/>
        <end position="105"/>
    </location>
</feature>
<dbReference type="EMBL" id="VUOB01000035">
    <property type="protein sequence ID" value="KAA2260665.1"/>
    <property type="molecule type" value="Genomic_DNA"/>
</dbReference>
<organism evidence="2 3">
    <name type="scientific">Solihabitans fulvus</name>
    <dbReference type="NCBI Taxonomy" id="1892852"/>
    <lineage>
        <taxon>Bacteria</taxon>
        <taxon>Bacillati</taxon>
        <taxon>Actinomycetota</taxon>
        <taxon>Actinomycetes</taxon>
        <taxon>Pseudonocardiales</taxon>
        <taxon>Pseudonocardiaceae</taxon>
        <taxon>Solihabitans</taxon>
    </lineage>
</organism>
<protein>
    <recommendedName>
        <fullName evidence="4">Transmembrane protein</fullName>
    </recommendedName>
</protein>